<dbReference type="KEGG" id="mlo:mlr2361"/>
<dbReference type="SUPFAM" id="SSF81606">
    <property type="entry name" value="PP2C-like"/>
    <property type="match status" value="1"/>
</dbReference>
<dbReference type="GO" id="GO:0004722">
    <property type="term" value="F:protein serine/threonine phosphatase activity"/>
    <property type="evidence" value="ECO:0007669"/>
    <property type="project" value="InterPro"/>
</dbReference>
<dbReference type="eggNOG" id="COG0631">
    <property type="taxonomic scope" value="Bacteria"/>
</dbReference>
<feature type="domain" description="PPM-type phosphatase" evidence="1">
    <location>
        <begin position="31"/>
        <end position="260"/>
    </location>
</feature>
<dbReference type="HOGENOM" id="CLU_034545_0_3_5"/>
<dbReference type="AlphaFoldDB" id="Q98IK3"/>
<reference evidence="2 3" key="1">
    <citation type="journal article" date="2000" name="DNA Res.">
        <title>Complete genome structure of the nitrogen-fixing symbiotic bacterium Mesorhizobium loti.</title>
        <authorList>
            <person name="Kaneko T."/>
            <person name="Nakamura Y."/>
            <person name="Sato S."/>
            <person name="Asamizu E."/>
            <person name="Kato T."/>
            <person name="Sasamoto S."/>
            <person name="Watanabe A."/>
            <person name="Idesawa K."/>
            <person name="Ishikawa A."/>
            <person name="Kawashima K."/>
            <person name="Kimura T."/>
            <person name="Kishida Y."/>
            <person name="Kiyokawa C."/>
            <person name="Kohara M."/>
            <person name="Matsumoto M."/>
            <person name="Matsuno A."/>
            <person name="Mochizuki Y."/>
            <person name="Nakayama S."/>
            <person name="Nakazaki N."/>
            <person name="Shimpo S."/>
            <person name="Sugimoto M."/>
            <person name="Takeuchi C."/>
            <person name="Yamada M."/>
            <person name="Tabata S."/>
        </authorList>
    </citation>
    <scope>NUCLEOTIDE SEQUENCE [LARGE SCALE GENOMIC DNA]</scope>
    <source>
        <strain evidence="3">LMG 29417 / CECT 9101 / MAFF 303099</strain>
    </source>
</reference>
<dbReference type="Pfam" id="PF00481">
    <property type="entry name" value="PP2C"/>
    <property type="match status" value="1"/>
</dbReference>
<name>Q98IK3_RHILO</name>
<dbReference type="SMART" id="SM00332">
    <property type="entry name" value="PP2Cc"/>
    <property type="match status" value="1"/>
</dbReference>
<dbReference type="SMART" id="SM00331">
    <property type="entry name" value="PP2C_SIG"/>
    <property type="match status" value="1"/>
</dbReference>
<evidence type="ECO:0000259" key="1">
    <source>
        <dbReference type="PROSITE" id="PS51746"/>
    </source>
</evidence>
<dbReference type="CDD" id="cd00143">
    <property type="entry name" value="PP2Cc"/>
    <property type="match status" value="1"/>
</dbReference>
<evidence type="ECO:0000313" key="3">
    <source>
        <dbReference type="Proteomes" id="UP000000552"/>
    </source>
</evidence>
<dbReference type="InterPro" id="IPR001932">
    <property type="entry name" value="PPM-type_phosphatase-like_dom"/>
</dbReference>
<evidence type="ECO:0000313" key="2">
    <source>
        <dbReference type="EMBL" id="BAB49513.1"/>
    </source>
</evidence>
<organism evidence="2 3">
    <name type="scientific">Mesorhizobium japonicum (strain LMG 29417 / CECT 9101 / MAFF 303099)</name>
    <name type="common">Mesorhizobium loti (strain MAFF 303099)</name>
    <dbReference type="NCBI Taxonomy" id="266835"/>
    <lineage>
        <taxon>Bacteria</taxon>
        <taxon>Pseudomonadati</taxon>
        <taxon>Pseudomonadota</taxon>
        <taxon>Alphaproteobacteria</taxon>
        <taxon>Hyphomicrobiales</taxon>
        <taxon>Phyllobacteriaceae</taxon>
        <taxon>Mesorhizobium</taxon>
    </lineage>
</organism>
<dbReference type="EMBL" id="BA000012">
    <property type="protein sequence ID" value="BAB49513.1"/>
    <property type="molecule type" value="Genomic_DNA"/>
</dbReference>
<proteinExistence type="predicted"/>
<dbReference type="Gene3D" id="3.60.40.10">
    <property type="entry name" value="PPM-type phosphatase domain"/>
    <property type="match status" value="1"/>
</dbReference>
<sequence length="280" mass="29826">MAWAPCPCLVTEDAREALGGKLSSIALPIESFGVSHKGCVRDHNEDNYLIEPQTGLWVVADGMGGHEAGEVASASIVDHLATIGIASSAPDLRARFEDRLSRANSEIRDISRSRGITIGSTFAALLAMDGRFACLWAGDSRIYLVRNGVIFQVSKDHTEVQELLDRGMISAEEALTWPRRHVITHAVGVSDELEIDFQQGELMPGDVFVLSTDGLTAHVSDAEIEAAVISATPQAACRSLLETVLARGGTDNVTIVLVKIGGGRNGALHSDRSGAESLAR</sequence>
<dbReference type="PROSITE" id="PS51746">
    <property type="entry name" value="PPM_2"/>
    <property type="match status" value="1"/>
</dbReference>
<dbReference type="InterPro" id="IPR015655">
    <property type="entry name" value="PP2C"/>
</dbReference>
<dbReference type="PANTHER" id="PTHR47992">
    <property type="entry name" value="PROTEIN PHOSPHATASE"/>
    <property type="match status" value="1"/>
</dbReference>
<dbReference type="InterPro" id="IPR036457">
    <property type="entry name" value="PPM-type-like_dom_sf"/>
</dbReference>
<protein>
    <submittedName>
        <fullName evidence="2">Probable phosphoprotein phosphatase</fullName>
    </submittedName>
</protein>
<dbReference type="Pfam" id="PF07228">
    <property type="entry name" value="SpoIIE"/>
    <property type="match status" value="1"/>
</dbReference>
<gene>
    <name evidence="2" type="ordered locus">mlr2361</name>
</gene>
<accession>Q98IK3</accession>
<dbReference type="Proteomes" id="UP000000552">
    <property type="component" value="Chromosome"/>
</dbReference>